<reference evidence="8" key="1">
    <citation type="submission" date="2023-09" db="UniProtKB">
        <authorList>
            <consortium name="Ensembl"/>
        </authorList>
    </citation>
    <scope>IDENTIFICATION</scope>
</reference>
<dbReference type="Ensembl" id="ENSCCNT00000004820.1">
    <property type="protein sequence ID" value="ENSCCNP00000003677.1"/>
    <property type="gene ID" value="ENSCCNG00000003917.1"/>
</dbReference>
<feature type="signal peptide" evidence="6">
    <location>
        <begin position="1"/>
        <end position="24"/>
    </location>
</feature>
<keyword evidence="5" id="KW-0812">Transmembrane</keyword>
<dbReference type="PROSITE" id="PS50070">
    <property type="entry name" value="KRINGLE_2"/>
    <property type="match status" value="1"/>
</dbReference>
<dbReference type="AlphaFoldDB" id="A0A8B7VVU9"/>
<evidence type="ECO:0000313" key="8">
    <source>
        <dbReference type="Ensembl" id="ENSCCNP00000003677.1"/>
    </source>
</evidence>
<gene>
    <name evidence="8 10" type="primary">Pik3ip1</name>
</gene>
<protein>
    <submittedName>
        <fullName evidence="10">Phosphoinositide-3-kinase-interacting protein 1</fullName>
    </submittedName>
</protein>
<dbReference type="Proteomes" id="UP001732720">
    <property type="component" value="Chromosome 18"/>
</dbReference>
<reference evidence="10" key="2">
    <citation type="submission" date="2025-04" db="UniProtKB">
        <authorList>
            <consortium name="RefSeq"/>
        </authorList>
    </citation>
    <scope>IDENTIFICATION</scope>
    <source>
        <tissue evidence="10">Leukocyte</tissue>
    </source>
</reference>
<feature type="domain" description="Kringle" evidence="7">
    <location>
        <begin position="29"/>
        <end position="107"/>
    </location>
</feature>
<feature type="region of interest" description="Disordered" evidence="4">
    <location>
        <begin position="245"/>
        <end position="268"/>
    </location>
</feature>
<sequence>MQEARMRLAWIQTFLLSNMILAEAYGSGGCFWDNGHLYREDQSSPAPGLRCLNWLDTQGHLASSAPEWGAGDHNYCRNPDEDPRGPWCYISSEAGGLDKRTCENIRCPETTSQPPPASMTEPQEPSEVPGDGEVQVFPPANSMPARSEAAAVRPVIGISQRVRMNSKEKKDLGTLGYVLGITMMVIIIAIGTGVILGYTYKRGKDLKERHEQKVCKRGMQQVILPLSAFANPTCEIVDEKTVAHSSQTPVDLQESSTPLVGQAGTPGA</sequence>
<feature type="disulfide bond" evidence="3">
    <location>
        <begin position="30"/>
        <end position="107"/>
    </location>
</feature>
<feature type="compositionally biased region" description="Polar residues" evidence="4">
    <location>
        <begin position="245"/>
        <end position="259"/>
    </location>
</feature>
<feature type="transmembrane region" description="Helical" evidence="5">
    <location>
        <begin position="175"/>
        <end position="200"/>
    </location>
</feature>
<evidence type="ECO:0000256" key="3">
    <source>
        <dbReference type="PROSITE-ProRule" id="PRU00121"/>
    </source>
</evidence>
<evidence type="ECO:0000259" key="7">
    <source>
        <dbReference type="PROSITE" id="PS50070"/>
    </source>
</evidence>
<keyword evidence="5" id="KW-1133">Transmembrane helix</keyword>
<name>A0A8B7VVU9_CASCN</name>
<dbReference type="InterPro" id="IPR013806">
    <property type="entry name" value="Kringle-like"/>
</dbReference>
<evidence type="ECO:0000256" key="2">
    <source>
        <dbReference type="ARBA" id="ARBA00023157"/>
    </source>
</evidence>
<dbReference type="SMART" id="SM00130">
    <property type="entry name" value="KR"/>
    <property type="match status" value="1"/>
</dbReference>
<dbReference type="OrthoDB" id="9893972at2759"/>
<proteinExistence type="predicted"/>
<evidence type="ECO:0000313" key="10">
    <source>
        <dbReference type="RefSeq" id="XP_020035807.1"/>
    </source>
</evidence>
<dbReference type="Gene3D" id="2.40.20.10">
    <property type="entry name" value="Plasminogen Kringle 4"/>
    <property type="match status" value="1"/>
</dbReference>
<evidence type="ECO:0000313" key="9">
    <source>
        <dbReference type="Proteomes" id="UP001732720"/>
    </source>
</evidence>
<dbReference type="InterPro" id="IPR018056">
    <property type="entry name" value="Kringle_CS"/>
</dbReference>
<dbReference type="SUPFAM" id="SSF57440">
    <property type="entry name" value="Kringle-like"/>
    <property type="match status" value="1"/>
</dbReference>
<dbReference type="InterPro" id="IPR000001">
    <property type="entry name" value="Kringle"/>
</dbReference>
<comment type="caution">
    <text evidence="3">Lacks conserved residue(s) required for the propagation of feature annotation.</text>
</comment>
<feature type="chain" id="PRO_5044665288" evidence="6">
    <location>
        <begin position="25"/>
        <end position="268"/>
    </location>
</feature>
<keyword evidence="5" id="KW-0472">Membrane</keyword>
<dbReference type="RefSeq" id="XP_020035807.1">
    <property type="nucleotide sequence ID" value="XM_020180218.1"/>
</dbReference>
<evidence type="ECO:0000256" key="5">
    <source>
        <dbReference type="SAM" id="Phobius"/>
    </source>
</evidence>
<accession>A0A8B7VVU9</accession>
<dbReference type="PRINTS" id="PR00018">
    <property type="entry name" value="KRINGLE"/>
</dbReference>
<evidence type="ECO:0000256" key="1">
    <source>
        <dbReference type="ARBA" id="ARBA00022572"/>
    </source>
</evidence>
<dbReference type="CDD" id="cd00108">
    <property type="entry name" value="KR"/>
    <property type="match status" value="1"/>
</dbReference>
<dbReference type="InterPro" id="IPR038178">
    <property type="entry name" value="Kringle_sf"/>
</dbReference>
<dbReference type="Pfam" id="PF00051">
    <property type="entry name" value="Kringle"/>
    <property type="match status" value="1"/>
</dbReference>
<keyword evidence="2 3" id="KW-1015">Disulfide bond</keyword>
<dbReference type="KEGG" id="ccan:109696919"/>
<organism evidence="10">
    <name type="scientific">Castor canadensis</name>
    <name type="common">American beaver</name>
    <dbReference type="NCBI Taxonomy" id="51338"/>
    <lineage>
        <taxon>Eukaryota</taxon>
        <taxon>Metazoa</taxon>
        <taxon>Chordata</taxon>
        <taxon>Craniata</taxon>
        <taxon>Vertebrata</taxon>
        <taxon>Euteleostomi</taxon>
        <taxon>Mammalia</taxon>
        <taxon>Eutheria</taxon>
        <taxon>Euarchontoglires</taxon>
        <taxon>Glires</taxon>
        <taxon>Rodentia</taxon>
        <taxon>Castorimorpha</taxon>
        <taxon>Castoridae</taxon>
        <taxon>Castor</taxon>
    </lineage>
</organism>
<dbReference type="GeneID" id="109696919"/>
<dbReference type="CTD" id="113791"/>
<keyword evidence="1 3" id="KW-0420">Kringle</keyword>
<keyword evidence="9" id="KW-1185">Reference proteome</keyword>
<evidence type="ECO:0000256" key="6">
    <source>
        <dbReference type="SAM" id="SignalP"/>
    </source>
</evidence>
<feature type="region of interest" description="Disordered" evidence="4">
    <location>
        <begin position="106"/>
        <end position="145"/>
    </location>
</feature>
<dbReference type="PROSITE" id="PS00021">
    <property type="entry name" value="KRINGLE_1"/>
    <property type="match status" value="1"/>
</dbReference>
<evidence type="ECO:0000256" key="4">
    <source>
        <dbReference type="SAM" id="MobiDB-lite"/>
    </source>
</evidence>
<keyword evidence="6" id="KW-0732">Signal</keyword>